<accession>A0A1Y1UNA1</accession>
<dbReference type="GeneID" id="33556790"/>
<dbReference type="OrthoDB" id="203796at2759"/>
<protein>
    <submittedName>
        <fullName evidence="2">Uncharacterized protein</fullName>
    </submittedName>
</protein>
<dbReference type="AlphaFoldDB" id="A0A1Y1UNA1"/>
<dbReference type="PANTHER" id="PTHR37848:SF1">
    <property type="entry name" value="SUN DOMAIN-CONTAINING PROTEIN"/>
    <property type="match status" value="1"/>
</dbReference>
<dbReference type="EMBL" id="NBSH01000003">
    <property type="protein sequence ID" value="ORX38964.1"/>
    <property type="molecule type" value="Genomic_DNA"/>
</dbReference>
<evidence type="ECO:0000256" key="1">
    <source>
        <dbReference type="SAM" id="MobiDB-lite"/>
    </source>
</evidence>
<organism evidence="2 3">
    <name type="scientific">Kockovaella imperatae</name>
    <dbReference type="NCBI Taxonomy" id="4999"/>
    <lineage>
        <taxon>Eukaryota</taxon>
        <taxon>Fungi</taxon>
        <taxon>Dikarya</taxon>
        <taxon>Basidiomycota</taxon>
        <taxon>Agaricomycotina</taxon>
        <taxon>Tremellomycetes</taxon>
        <taxon>Tremellales</taxon>
        <taxon>Cuniculitremaceae</taxon>
        <taxon>Kockovaella</taxon>
    </lineage>
</organism>
<dbReference type="Proteomes" id="UP000193218">
    <property type="component" value="Unassembled WGS sequence"/>
</dbReference>
<dbReference type="RefSeq" id="XP_021872827.1">
    <property type="nucleotide sequence ID" value="XM_022014982.1"/>
</dbReference>
<name>A0A1Y1UNA1_9TREE</name>
<feature type="compositionally biased region" description="Low complexity" evidence="1">
    <location>
        <begin position="25"/>
        <end position="37"/>
    </location>
</feature>
<dbReference type="PANTHER" id="PTHR37848">
    <property type="entry name" value="EXPRESSED PROTEIN"/>
    <property type="match status" value="1"/>
</dbReference>
<proteinExistence type="predicted"/>
<comment type="caution">
    <text evidence="2">The sequence shown here is derived from an EMBL/GenBank/DDBJ whole genome shotgun (WGS) entry which is preliminary data.</text>
</comment>
<feature type="region of interest" description="Disordered" evidence="1">
    <location>
        <begin position="13"/>
        <end position="42"/>
    </location>
</feature>
<dbReference type="InParanoid" id="A0A1Y1UNA1"/>
<gene>
    <name evidence="2" type="ORF">BD324DRAFT_618014</name>
</gene>
<reference evidence="2 3" key="1">
    <citation type="submission" date="2017-03" db="EMBL/GenBank/DDBJ databases">
        <title>Widespread Adenine N6-methylation of Active Genes in Fungi.</title>
        <authorList>
            <consortium name="DOE Joint Genome Institute"/>
            <person name="Mondo S.J."/>
            <person name="Dannebaum R.O."/>
            <person name="Kuo R.C."/>
            <person name="Louie K.B."/>
            <person name="Bewick A.J."/>
            <person name="Labutti K."/>
            <person name="Haridas S."/>
            <person name="Kuo A."/>
            <person name="Salamov A."/>
            <person name="Ahrendt S.R."/>
            <person name="Lau R."/>
            <person name="Bowen B.P."/>
            <person name="Lipzen A."/>
            <person name="Sullivan W."/>
            <person name="Andreopoulos W.B."/>
            <person name="Clum A."/>
            <person name="Lindquist E."/>
            <person name="Daum C."/>
            <person name="Northen T.R."/>
            <person name="Ramamoorthy G."/>
            <person name="Schmitz R.J."/>
            <person name="Gryganskyi A."/>
            <person name="Culley D."/>
            <person name="Magnuson J."/>
            <person name="James T.Y."/>
            <person name="O'Malley M.A."/>
            <person name="Stajich J.E."/>
            <person name="Spatafora J.W."/>
            <person name="Visel A."/>
            <person name="Grigoriev I.V."/>
        </authorList>
    </citation>
    <scope>NUCLEOTIDE SEQUENCE [LARGE SCALE GENOMIC DNA]</scope>
    <source>
        <strain evidence="2 3">NRRL Y-17943</strain>
    </source>
</reference>
<evidence type="ECO:0000313" key="3">
    <source>
        <dbReference type="Proteomes" id="UP000193218"/>
    </source>
</evidence>
<sequence>MVADDKNALAAALDLPPSYDHAVTPGPSEGSSSAPSAPRAPPKESLVFFQAPEHAEPLFGQRTTPEDILADIKFTMKGKHLVTCDARLQNPNVLYDWIRYRALQQPNMVLHCSGRHYEVPERDETVTDRDGVRSRRKGQPEQIVDFDFTVDLGSVYKHPDNTANIHIDTVRSDRPTARGTHELTYAASYSQVGHRDLYAPLLGPVDAGAVADSSYISICKEWVPWRLFRGLPPWKRMEDTVEFWEQRGKGKHTARIALRDDGFDPEADTRLDGDDTRATLKQWCEKYTSDPSWLKSFVVPIWLWGWNLEALQTAIEGAIKSTGYNSNDVKVQFELEQIVIEVHPPNLLSRAVNTTWVYVLLWMTLLYPLVWIWQRMHTLGGGPYQVSSINYGLKFYPPLPSTFPSETIEAAQDRLGGMYKLHSELPKPAQLAYGPLGVHYLLGRKEGEWFREWEERIRMGVRMRYRGALEGGGEEEAGAGLDGY</sequence>
<keyword evidence="3" id="KW-1185">Reference proteome</keyword>
<dbReference type="STRING" id="4999.A0A1Y1UNA1"/>
<evidence type="ECO:0000313" key="2">
    <source>
        <dbReference type="EMBL" id="ORX38964.1"/>
    </source>
</evidence>